<evidence type="ECO:0000313" key="4">
    <source>
        <dbReference type="Proteomes" id="UP000239997"/>
    </source>
</evidence>
<dbReference type="RefSeq" id="WP_051788718.1">
    <property type="nucleotide sequence ID" value="NZ_JPJI01000032.1"/>
</dbReference>
<dbReference type="Proteomes" id="UP000028531">
    <property type="component" value="Unassembled WGS sequence"/>
</dbReference>
<reference evidence="2 4" key="2">
    <citation type="submission" date="2018-03" db="EMBL/GenBank/DDBJ databases">
        <title>Genomic Encyclopedia of Archaeal and Bacterial Type Strains, Phase II (KMG-II): from individual species to whole genera.</title>
        <authorList>
            <person name="Goeker M."/>
        </authorList>
    </citation>
    <scope>NUCLEOTIDE SEQUENCE [LARGE SCALE GENOMIC DNA]</scope>
    <source>
        <strain evidence="2 4">DSM 22727</strain>
    </source>
</reference>
<keyword evidence="4" id="KW-1185">Reference proteome</keyword>
<dbReference type="AlphaFoldDB" id="A0A084JUV2"/>
<dbReference type="EMBL" id="PVNA01000001">
    <property type="protein sequence ID" value="PRX15583.1"/>
    <property type="molecule type" value="Genomic_DNA"/>
</dbReference>
<evidence type="ECO:0000313" key="3">
    <source>
        <dbReference type="Proteomes" id="UP000028531"/>
    </source>
</evidence>
<name>A0A084JUV2_NONUL</name>
<comment type="caution">
    <text evidence="1">The sequence shown here is derived from an EMBL/GenBank/DDBJ whole genome shotgun (WGS) entry which is preliminary data.</text>
</comment>
<proteinExistence type="predicted"/>
<evidence type="ECO:0000313" key="1">
    <source>
        <dbReference type="EMBL" id="KEZ92736.1"/>
    </source>
</evidence>
<gene>
    <name evidence="1" type="ORF">IL45_11395</name>
    <name evidence="2" type="ORF">LY02_00803</name>
</gene>
<reference evidence="1 3" key="1">
    <citation type="submission" date="2014-07" db="EMBL/GenBank/DDBJ databases">
        <title>Draft genome sequence of Nonlabens ulvanivorans, an ulvan degrading bacterium.</title>
        <authorList>
            <person name="Kopel M."/>
            <person name="Helbert W."/>
            <person name="Henrissat B."/>
            <person name="Doniger T."/>
            <person name="Banin E."/>
        </authorList>
    </citation>
    <scope>NUCLEOTIDE SEQUENCE [LARGE SCALE GENOMIC DNA]</scope>
    <source>
        <strain evidence="1 3">PLR</strain>
    </source>
</reference>
<evidence type="ECO:0000313" key="2">
    <source>
        <dbReference type="EMBL" id="PRX15583.1"/>
    </source>
</evidence>
<protein>
    <submittedName>
        <fullName evidence="1">Uncharacterized protein</fullName>
    </submittedName>
</protein>
<dbReference type="PROSITE" id="PS51257">
    <property type="entry name" value="PROKAR_LIPOPROTEIN"/>
    <property type="match status" value="1"/>
</dbReference>
<dbReference type="EMBL" id="JPJI01000032">
    <property type="protein sequence ID" value="KEZ92736.1"/>
    <property type="molecule type" value="Genomic_DNA"/>
</dbReference>
<organism evidence="1 3">
    <name type="scientific">Nonlabens ulvanivorans</name>
    <name type="common">Persicivirga ulvanivorans</name>
    <dbReference type="NCBI Taxonomy" id="906888"/>
    <lineage>
        <taxon>Bacteria</taxon>
        <taxon>Pseudomonadati</taxon>
        <taxon>Bacteroidota</taxon>
        <taxon>Flavobacteriia</taxon>
        <taxon>Flavobacteriales</taxon>
        <taxon>Flavobacteriaceae</taxon>
        <taxon>Nonlabens</taxon>
    </lineage>
</organism>
<sequence length="200" mass="22159">MKTLLIIIAILLTVSCSTDDTPSQESLLPPITMTGENTFGCLIDGKFFRPRDGTGTFNSEDRGLKVIGGGNQSIEFDATDFKSNKTASILIHLEDLIQTGEGSYRLDSSNGLRGLDGNSNNYMHCIIWDDNLQSYQQYLSYDESGIVLITKLDVIQNVQTIWSGTFQGSLVRFDNRNDTIRVSLGRFDLKTPQLSSVSFP</sequence>
<accession>A0A084JUV2</accession>
<dbReference type="OrthoDB" id="881763at2"/>
<dbReference type="Proteomes" id="UP000239997">
    <property type="component" value="Unassembled WGS sequence"/>
</dbReference>